<evidence type="ECO:0000256" key="2">
    <source>
        <dbReference type="ARBA" id="ARBA00004687"/>
    </source>
</evidence>
<keyword evidence="3" id="KW-0337">GPI-anchor biosynthesis</keyword>
<dbReference type="InterPro" id="IPR009580">
    <property type="entry name" value="GPI_biosynthesis_protein_Pig-F"/>
</dbReference>
<evidence type="ECO:0000256" key="7">
    <source>
        <dbReference type="ARBA" id="ARBA00023136"/>
    </source>
</evidence>
<keyword evidence="4 8" id="KW-0812">Transmembrane</keyword>
<reference evidence="9" key="1">
    <citation type="submission" date="2021-04" db="EMBL/GenBank/DDBJ databases">
        <authorList>
            <consortium name="Molecular Ecology Group"/>
        </authorList>
    </citation>
    <scope>NUCLEOTIDE SEQUENCE</scope>
</reference>
<dbReference type="GO" id="GO:0005789">
    <property type="term" value="C:endoplasmic reticulum membrane"/>
    <property type="evidence" value="ECO:0007669"/>
    <property type="project" value="UniProtKB-SubCell"/>
</dbReference>
<feature type="transmembrane region" description="Helical" evidence="8">
    <location>
        <begin position="154"/>
        <end position="173"/>
    </location>
</feature>
<keyword evidence="6 8" id="KW-1133">Transmembrane helix</keyword>
<comment type="pathway">
    <text evidence="2">Glycolipid biosynthesis; glycosylphosphatidylinositol-anchor biosynthesis.</text>
</comment>
<feature type="transmembrane region" description="Helical" evidence="8">
    <location>
        <begin position="80"/>
        <end position="107"/>
    </location>
</feature>
<evidence type="ECO:0000256" key="8">
    <source>
        <dbReference type="SAM" id="Phobius"/>
    </source>
</evidence>
<dbReference type="AlphaFoldDB" id="A0A8S3YBM9"/>
<evidence type="ECO:0000313" key="10">
    <source>
        <dbReference type="Proteomes" id="UP000678393"/>
    </source>
</evidence>
<dbReference type="Proteomes" id="UP000678393">
    <property type="component" value="Unassembled WGS sequence"/>
</dbReference>
<evidence type="ECO:0000313" key="9">
    <source>
        <dbReference type="EMBL" id="CAG5114709.1"/>
    </source>
</evidence>
<keyword evidence="5" id="KW-0256">Endoplasmic reticulum</keyword>
<name>A0A8S3YBM9_9EUPU</name>
<protein>
    <recommendedName>
        <fullName evidence="11">Phosphatidylinositol-glycan biosynthesis class F protein</fullName>
    </recommendedName>
</protein>
<keyword evidence="10" id="KW-1185">Reference proteome</keyword>
<proteinExistence type="predicted"/>
<feature type="transmembrane region" description="Helical" evidence="8">
    <location>
        <begin position="50"/>
        <end position="68"/>
    </location>
</feature>
<feature type="transmembrane region" description="Helical" evidence="8">
    <location>
        <begin position="185"/>
        <end position="208"/>
    </location>
</feature>
<evidence type="ECO:0000256" key="3">
    <source>
        <dbReference type="ARBA" id="ARBA00022502"/>
    </source>
</evidence>
<gene>
    <name evidence="9" type="ORF">CUNI_LOCUS267</name>
</gene>
<feature type="transmembrane region" description="Helical" evidence="8">
    <location>
        <begin position="7"/>
        <end position="30"/>
    </location>
</feature>
<evidence type="ECO:0008006" key="11">
    <source>
        <dbReference type="Google" id="ProtNLM"/>
    </source>
</evidence>
<keyword evidence="7 8" id="KW-0472">Membrane</keyword>
<comment type="subcellular location">
    <subcellularLocation>
        <location evidence="1">Endoplasmic reticulum membrane</location>
        <topology evidence="1">Multi-pass membrane protein</topology>
    </subcellularLocation>
</comment>
<dbReference type="OrthoDB" id="17366at2759"/>
<evidence type="ECO:0000256" key="4">
    <source>
        <dbReference type="ARBA" id="ARBA00022692"/>
    </source>
</evidence>
<accession>A0A8S3YBM9</accession>
<evidence type="ECO:0000256" key="6">
    <source>
        <dbReference type="ARBA" id="ARBA00022989"/>
    </source>
</evidence>
<evidence type="ECO:0000256" key="5">
    <source>
        <dbReference type="ARBA" id="ARBA00022824"/>
    </source>
</evidence>
<comment type="caution">
    <text evidence="9">The sequence shown here is derived from an EMBL/GenBank/DDBJ whole genome shotgun (WGS) entry which is preliminary data.</text>
</comment>
<feature type="transmembrane region" description="Helical" evidence="8">
    <location>
        <begin position="113"/>
        <end position="133"/>
    </location>
</feature>
<dbReference type="Pfam" id="PF06699">
    <property type="entry name" value="PIG-F"/>
    <property type="match status" value="1"/>
</dbReference>
<dbReference type="GO" id="GO:0006506">
    <property type="term" value="P:GPI anchor biosynthetic process"/>
    <property type="evidence" value="ECO:0007669"/>
    <property type="project" value="UniProtKB-KW"/>
</dbReference>
<dbReference type="EMBL" id="CAJHNH020000027">
    <property type="protein sequence ID" value="CAG5114709.1"/>
    <property type="molecule type" value="Genomic_DNA"/>
</dbReference>
<evidence type="ECO:0000256" key="1">
    <source>
        <dbReference type="ARBA" id="ARBA00004477"/>
    </source>
</evidence>
<sequence>MRSSKRYILTLSLASFLASLLIGLLIYLLIKNEGPFSITSNPVNGVKICITAGCVHCLLNFILFYVYAPNSLESGFRIVNIAKCCCLLVLACFTFHVIAICFGAPLIKSATETLHFAILLTVLVCLPFCLFFGPSIENWFEVFIDKSSHVGLETVVYFTSLSALLGSWLGAIPIPLDWDQPWQEWPISCVVGAVGGYSVGLLLSAVYLPRKYSTLHKSKFF</sequence>
<organism evidence="9 10">
    <name type="scientific">Candidula unifasciata</name>
    <dbReference type="NCBI Taxonomy" id="100452"/>
    <lineage>
        <taxon>Eukaryota</taxon>
        <taxon>Metazoa</taxon>
        <taxon>Spiralia</taxon>
        <taxon>Lophotrochozoa</taxon>
        <taxon>Mollusca</taxon>
        <taxon>Gastropoda</taxon>
        <taxon>Heterobranchia</taxon>
        <taxon>Euthyneura</taxon>
        <taxon>Panpulmonata</taxon>
        <taxon>Eupulmonata</taxon>
        <taxon>Stylommatophora</taxon>
        <taxon>Helicina</taxon>
        <taxon>Helicoidea</taxon>
        <taxon>Geomitridae</taxon>
        <taxon>Candidula</taxon>
    </lineage>
</organism>